<keyword evidence="7 12" id="KW-0472">Membrane</keyword>
<dbReference type="Proteomes" id="UP000046395">
    <property type="component" value="Unassembled WGS sequence"/>
</dbReference>
<evidence type="ECO:0000256" key="8">
    <source>
        <dbReference type="ARBA" id="ARBA00023228"/>
    </source>
</evidence>
<evidence type="ECO:0000256" key="9">
    <source>
        <dbReference type="ARBA" id="ARBA00035284"/>
    </source>
</evidence>
<comment type="subunit">
    <text evidence="11">Interacts with BRI3BP. Interacts with MGAT1 and IFITM3.</text>
</comment>
<dbReference type="GO" id="GO:0048471">
    <property type="term" value="C:perinuclear region of cytoplasm"/>
    <property type="evidence" value="ECO:0007669"/>
    <property type="project" value="UniProtKB-SubCell"/>
</dbReference>
<dbReference type="Pfam" id="PF10164">
    <property type="entry name" value="BRI3"/>
    <property type="match status" value="1"/>
</dbReference>
<evidence type="ECO:0000256" key="12">
    <source>
        <dbReference type="SAM" id="Phobius"/>
    </source>
</evidence>
<evidence type="ECO:0000256" key="10">
    <source>
        <dbReference type="ARBA" id="ARBA00035449"/>
    </source>
</evidence>
<dbReference type="WBParaSite" id="TMUE_2000009576.1">
    <property type="protein sequence ID" value="TMUE_2000009576.1"/>
    <property type="gene ID" value="WBGene00287026"/>
</dbReference>
<feature type="transmembrane region" description="Helical" evidence="12">
    <location>
        <begin position="125"/>
        <end position="147"/>
    </location>
</feature>
<evidence type="ECO:0000256" key="7">
    <source>
        <dbReference type="ARBA" id="ARBA00023136"/>
    </source>
</evidence>
<organism evidence="13 14">
    <name type="scientific">Trichuris muris</name>
    <name type="common">Mouse whipworm</name>
    <dbReference type="NCBI Taxonomy" id="70415"/>
    <lineage>
        <taxon>Eukaryota</taxon>
        <taxon>Metazoa</taxon>
        <taxon>Ecdysozoa</taxon>
        <taxon>Nematoda</taxon>
        <taxon>Enoplea</taxon>
        <taxon>Dorylaimia</taxon>
        <taxon>Trichinellida</taxon>
        <taxon>Trichuridae</taxon>
        <taxon>Trichuris</taxon>
    </lineage>
</organism>
<evidence type="ECO:0000256" key="4">
    <source>
        <dbReference type="ARBA" id="ARBA00022490"/>
    </source>
</evidence>
<evidence type="ECO:0000256" key="5">
    <source>
        <dbReference type="ARBA" id="ARBA00022692"/>
    </source>
</evidence>
<keyword evidence="8" id="KW-0458">Lysosome</keyword>
<dbReference type="PANTHER" id="PTHR13551">
    <property type="entry name" value="BRAIN PROTEIN I3"/>
    <property type="match status" value="1"/>
</dbReference>
<evidence type="ECO:0000313" key="13">
    <source>
        <dbReference type="Proteomes" id="UP000046395"/>
    </source>
</evidence>
<comment type="subcellular location">
    <subcellularLocation>
        <location evidence="2">Cytoplasm</location>
        <location evidence="2">Perinuclear region</location>
    </subcellularLocation>
    <subcellularLocation>
        <location evidence="1">Lysosome membrane</location>
        <topology evidence="1">Multi-pass membrane protein</topology>
    </subcellularLocation>
</comment>
<evidence type="ECO:0000256" key="3">
    <source>
        <dbReference type="ARBA" id="ARBA00008090"/>
    </source>
</evidence>
<comment type="similarity">
    <text evidence="3">Belongs to the BRI3 family.</text>
</comment>
<keyword evidence="13" id="KW-1185">Reference proteome</keyword>
<dbReference type="GO" id="GO:0005765">
    <property type="term" value="C:lysosomal membrane"/>
    <property type="evidence" value="ECO:0007669"/>
    <property type="project" value="UniProtKB-SubCell"/>
</dbReference>
<evidence type="ECO:0000256" key="2">
    <source>
        <dbReference type="ARBA" id="ARBA00004556"/>
    </source>
</evidence>
<keyword evidence="4" id="KW-0963">Cytoplasm</keyword>
<evidence type="ECO:0000256" key="1">
    <source>
        <dbReference type="ARBA" id="ARBA00004155"/>
    </source>
</evidence>
<evidence type="ECO:0000256" key="11">
    <source>
        <dbReference type="ARBA" id="ARBA00046593"/>
    </source>
</evidence>
<name>A0A5S6QQG3_TRIMR</name>
<reference evidence="14" key="1">
    <citation type="submission" date="2019-12" db="UniProtKB">
        <authorList>
            <consortium name="WormBaseParasite"/>
        </authorList>
    </citation>
    <scope>IDENTIFICATION</scope>
</reference>
<dbReference type="InterPro" id="IPR019317">
    <property type="entry name" value="BRI3"/>
</dbReference>
<sequence>MNKVIESGFLVEGKQKFDCFINTKIIGIETSASCGRFRIFASASHYKLKNPVEDMEKDPNHPPIHGHSPPPAGFMPPPSYQQAVGDGQMYYPPGAATVVPVATTVVVSRGCPKCQNGIMSEVSNVVSIVAIVIAAILFFPIGLVYLFCLPASTSYRCNNCRYEC</sequence>
<evidence type="ECO:0000256" key="6">
    <source>
        <dbReference type="ARBA" id="ARBA00022989"/>
    </source>
</evidence>
<dbReference type="AlphaFoldDB" id="A0A5S6QQG3"/>
<accession>A0A5S6QQG3</accession>
<protein>
    <recommendedName>
        <fullName evidence="9">Membrane protein BRI3</fullName>
    </recommendedName>
    <alternativeName>
        <fullName evidence="10">Brain protein I3</fullName>
    </alternativeName>
</protein>
<proteinExistence type="inferred from homology"/>
<evidence type="ECO:0000313" key="14">
    <source>
        <dbReference type="WBParaSite" id="TMUE_2000009576.1"/>
    </source>
</evidence>
<dbReference type="PANTHER" id="PTHR13551:SF1">
    <property type="entry name" value="MEMBRANE PROTEIN BRI3"/>
    <property type="match status" value="1"/>
</dbReference>
<keyword evidence="5 12" id="KW-0812">Transmembrane</keyword>
<keyword evidence="6 12" id="KW-1133">Transmembrane helix</keyword>